<dbReference type="InterPro" id="IPR043425">
    <property type="entry name" value="NusG-like"/>
</dbReference>
<keyword evidence="2 4" id="KW-0805">Transcription regulation</keyword>
<evidence type="ECO:0000256" key="1">
    <source>
        <dbReference type="ARBA" id="ARBA00022814"/>
    </source>
</evidence>
<dbReference type="SMART" id="SM00738">
    <property type="entry name" value="NGN"/>
    <property type="match status" value="1"/>
</dbReference>
<comment type="similarity">
    <text evidence="4">Belongs to the RfaH family.</text>
</comment>
<dbReference type="RefSeq" id="WP_077669320.1">
    <property type="nucleotide sequence ID" value="NZ_MUFR01000011.1"/>
</dbReference>
<dbReference type="SUPFAM" id="SSF82679">
    <property type="entry name" value="N-utilization substance G protein NusG, N-terminal domain"/>
    <property type="match status" value="1"/>
</dbReference>
<dbReference type="InterPro" id="IPR010215">
    <property type="entry name" value="Transcription_antiterm_RfaH"/>
</dbReference>
<evidence type="ECO:0000256" key="2">
    <source>
        <dbReference type="ARBA" id="ARBA00023015"/>
    </source>
</evidence>
<proteinExistence type="inferred from homology"/>
<sequence length="166" mass="19458">MKHWYLLYCKRTEQQRAEQNLKRQGVDCYYPIVTVEKLRRGKYRQVEEPLFPNYIFACFDPESVQYTSVRSTRGVVDFVRQGAKPIHVDIQLIQHLMMMEDSDEQRELLYQGFKSGQKVTVESGQFAGAEAIFKEKDGEKRCILLIKILNQQTELRINNSDIKASC</sequence>
<dbReference type="NCBIfam" id="NF006534">
    <property type="entry name" value="PRK09014.1"/>
    <property type="match status" value="1"/>
</dbReference>
<name>A0ABX3KS02_SALCS</name>
<dbReference type="Gene3D" id="3.30.70.940">
    <property type="entry name" value="NusG, N-terminal domain"/>
    <property type="match status" value="1"/>
</dbReference>
<evidence type="ECO:0000259" key="5">
    <source>
        <dbReference type="SMART" id="SM00738"/>
    </source>
</evidence>
<dbReference type="HAMAP" id="MF_00951">
    <property type="entry name" value="RfaH"/>
    <property type="match status" value="1"/>
</dbReference>
<keyword evidence="4" id="KW-0238">DNA-binding</keyword>
<evidence type="ECO:0000256" key="4">
    <source>
        <dbReference type="HAMAP-Rule" id="MF_00951"/>
    </source>
</evidence>
<evidence type="ECO:0000313" key="6">
    <source>
        <dbReference type="EMBL" id="OOF34506.1"/>
    </source>
</evidence>
<dbReference type="InterPro" id="IPR008991">
    <property type="entry name" value="Translation_prot_SH3-like_sf"/>
</dbReference>
<dbReference type="InterPro" id="IPR036735">
    <property type="entry name" value="NGN_dom_sf"/>
</dbReference>
<dbReference type="PANTHER" id="PTHR30265">
    <property type="entry name" value="RHO-INTERACTING TRANSCRIPTION TERMINATION FACTOR NUSG"/>
    <property type="match status" value="1"/>
</dbReference>
<dbReference type="NCBIfam" id="TIGR01955">
    <property type="entry name" value="RfaH"/>
    <property type="match status" value="1"/>
</dbReference>
<evidence type="ECO:0000313" key="7">
    <source>
        <dbReference type="Proteomes" id="UP000189431"/>
    </source>
</evidence>
<dbReference type="InterPro" id="IPR006645">
    <property type="entry name" value="NGN-like_dom"/>
</dbReference>
<comment type="caution">
    <text evidence="6">The sequence shown here is derived from an EMBL/GenBank/DDBJ whole genome shotgun (WGS) entry which is preliminary data.</text>
</comment>
<reference evidence="7" key="1">
    <citation type="submission" date="2017-01" db="EMBL/GenBank/DDBJ databases">
        <title>Draft genome of the species Salinivibrio costicola subsp. alcaliphilus.</title>
        <authorList>
            <person name="Lopez-Hermoso C."/>
            <person name="De La Haba R."/>
            <person name="Sanchez-Porro C."/>
            <person name="Ventosa A."/>
        </authorList>
    </citation>
    <scope>NUCLEOTIDE SEQUENCE [LARGE SCALE GENOMIC DNA]</scope>
    <source>
        <strain evidence="7">CBH448</strain>
    </source>
</reference>
<dbReference type="SUPFAM" id="SSF50104">
    <property type="entry name" value="Translation proteins SH3-like domain"/>
    <property type="match status" value="1"/>
</dbReference>
<keyword evidence="7" id="KW-1185">Reference proteome</keyword>
<dbReference type="Pfam" id="PF02357">
    <property type="entry name" value="NusG"/>
    <property type="match status" value="1"/>
</dbReference>
<keyword evidence="1 4" id="KW-0889">Transcription antitermination</keyword>
<evidence type="ECO:0000256" key="3">
    <source>
        <dbReference type="ARBA" id="ARBA00023163"/>
    </source>
</evidence>
<gene>
    <name evidence="4" type="primary">rfaH</name>
    <name evidence="6" type="ORF">BZJ21_05570</name>
</gene>
<accession>A0ABX3KS02</accession>
<dbReference type="CDD" id="cd09892">
    <property type="entry name" value="NGN_SP_RfaH"/>
    <property type="match status" value="1"/>
</dbReference>
<dbReference type="PANTHER" id="PTHR30265:SF7">
    <property type="entry name" value="TRANSCRIPTION ANTITERMINATION PROTEIN RFAH"/>
    <property type="match status" value="1"/>
</dbReference>
<dbReference type="EMBL" id="MUFR01000011">
    <property type="protein sequence ID" value="OOF34506.1"/>
    <property type="molecule type" value="Genomic_DNA"/>
</dbReference>
<comment type="function">
    <text evidence="4">Enhances distal genes transcription elongation in a specialized subset of operons that encode extracytoplasmic components.</text>
</comment>
<protein>
    <recommendedName>
        <fullName evidence="4">Transcription antitermination protein RfaH</fullName>
    </recommendedName>
</protein>
<comment type="subunit">
    <text evidence="4">Interacts with both the nontemplate DNA and the RNA polymerase (RNAP).</text>
</comment>
<organism evidence="6 7">
    <name type="scientific">Salinivibrio costicola subsp. alcaliphilus</name>
    <dbReference type="NCBI Taxonomy" id="272773"/>
    <lineage>
        <taxon>Bacteria</taxon>
        <taxon>Pseudomonadati</taxon>
        <taxon>Pseudomonadota</taxon>
        <taxon>Gammaproteobacteria</taxon>
        <taxon>Vibrionales</taxon>
        <taxon>Vibrionaceae</taxon>
        <taxon>Salinivibrio</taxon>
    </lineage>
</organism>
<dbReference type="Proteomes" id="UP000189431">
    <property type="component" value="Unassembled WGS sequence"/>
</dbReference>
<keyword evidence="3 4" id="KW-0804">Transcription</keyword>
<feature type="domain" description="NusG-like N-terminal" evidence="5">
    <location>
        <begin position="1"/>
        <end position="100"/>
    </location>
</feature>